<reference evidence="1" key="1">
    <citation type="journal article" date="2017" name="Appl. Environ. Microbiol.">
        <title>Molecular characterization of an Endozoicomonas-like organism causing infection in king scallop Pecten maximus L.</title>
        <authorList>
            <person name="Cano I."/>
            <person name="van Aerle R."/>
            <person name="Ross S."/>
            <person name="Verner-Jeffreys D.W."/>
            <person name="Paley R.K."/>
            <person name="Rimmer G."/>
            <person name="Ryder D."/>
            <person name="Hooper P."/>
            <person name="Stone D."/>
            <person name="Feist S.W."/>
        </authorList>
    </citation>
    <scope>NUCLEOTIDE SEQUENCE</scope>
</reference>
<protein>
    <submittedName>
        <fullName evidence="1">Uncharacterized protein</fullName>
    </submittedName>
</protein>
<proteinExistence type="predicted"/>
<evidence type="ECO:0000313" key="1">
    <source>
        <dbReference type="EMBL" id="PJE79769.1"/>
    </source>
</evidence>
<dbReference type="AlphaFoldDB" id="A0A2H9T997"/>
<accession>A0A2H9T997</accession>
<sequence length="230" mass="26705">MVAHQTIFSGEANNSLFNKVVTFNSCPADYIHESWFKHIQYGELISSLRDSHDAQPFLSEHLLAILSLQKEWDYAFELSEKRIALDDSEILIRLPLYIGIVLNETVIRKAIKRSDRLALEATLGKEAYLFAVKKAQFLFRHRQDNAQASIDWDHIDRFKNFIILSGLQVMAVVYGEMPKAFCERLYIKLPVAWKKHLSKKVGLSLSKQDCLNLLTKTYKEVNRQWHHLLS</sequence>
<dbReference type="Pfam" id="PF06578">
    <property type="entry name" value="YscK"/>
    <property type="match status" value="1"/>
</dbReference>
<gene>
    <name evidence="1" type="ORF">CI610_01271</name>
</gene>
<comment type="caution">
    <text evidence="1">The sequence shown here is derived from an EMBL/GenBank/DDBJ whole genome shotgun (WGS) entry which is preliminary data.</text>
</comment>
<organism evidence="1">
    <name type="scientific">invertebrate metagenome</name>
    <dbReference type="NCBI Taxonomy" id="1711999"/>
    <lineage>
        <taxon>unclassified sequences</taxon>
        <taxon>metagenomes</taxon>
        <taxon>organismal metagenomes</taxon>
    </lineage>
</organism>
<dbReference type="EMBL" id="NSIT01000049">
    <property type="protein sequence ID" value="PJE79769.1"/>
    <property type="molecule type" value="Genomic_DNA"/>
</dbReference>
<dbReference type="InterPro" id="IPR009510">
    <property type="entry name" value="T3SS_K"/>
</dbReference>
<name>A0A2H9T997_9ZZZZ</name>